<protein>
    <submittedName>
        <fullName evidence="1">Uncharacterized protein</fullName>
    </submittedName>
</protein>
<dbReference type="AlphaFoldDB" id="A0A7C1SJ71"/>
<comment type="caution">
    <text evidence="1">The sequence shown here is derived from an EMBL/GenBank/DDBJ whole genome shotgun (WGS) entry which is preliminary data.</text>
</comment>
<sequence length="66" mass="7345">MRAELTAPEHEHSEAVIVAAQWLSEQPDAPAGVIPLLRSRFNLTALEATEACAMARRFRINRRAFG</sequence>
<proteinExistence type="predicted"/>
<gene>
    <name evidence="1" type="ORF">ENP70_13620</name>
</gene>
<name>A0A7C1SJ71_9HYPH</name>
<reference evidence="1" key="1">
    <citation type="journal article" date="2020" name="mSystems">
        <title>Genome- and Community-Level Interaction Insights into Carbon Utilization and Element Cycling Functions of Hydrothermarchaeota in Hydrothermal Sediment.</title>
        <authorList>
            <person name="Zhou Z."/>
            <person name="Liu Y."/>
            <person name="Xu W."/>
            <person name="Pan J."/>
            <person name="Luo Z.H."/>
            <person name="Li M."/>
        </authorList>
    </citation>
    <scope>NUCLEOTIDE SEQUENCE [LARGE SCALE GENOMIC DNA]</scope>
    <source>
        <strain evidence="1">SpSt-243</strain>
    </source>
</reference>
<organism evidence="1">
    <name type="scientific">Agrobacterium albertimagni</name>
    <dbReference type="NCBI Taxonomy" id="147266"/>
    <lineage>
        <taxon>Bacteria</taxon>
        <taxon>Pseudomonadati</taxon>
        <taxon>Pseudomonadota</taxon>
        <taxon>Alphaproteobacteria</taxon>
        <taxon>Hyphomicrobiales</taxon>
        <taxon>Rhizobiaceae</taxon>
        <taxon>Rhizobium/Agrobacterium group</taxon>
        <taxon>Agrobacterium</taxon>
    </lineage>
</organism>
<dbReference type="EMBL" id="DSKI01000703">
    <property type="protein sequence ID" value="HEB44698.1"/>
    <property type="molecule type" value="Genomic_DNA"/>
</dbReference>
<evidence type="ECO:0000313" key="1">
    <source>
        <dbReference type="EMBL" id="HEB44698.1"/>
    </source>
</evidence>
<accession>A0A7C1SJ71</accession>